<dbReference type="Pfam" id="PF03237">
    <property type="entry name" value="Terminase_6N"/>
    <property type="match status" value="1"/>
</dbReference>
<evidence type="ECO:0000313" key="1">
    <source>
        <dbReference type="EMBL" id="KKL46321.1"/>
    </source>
</evidence>
<proteinExistence type="predicted"/>
<protein>
    <submittedName>
        <fullName evidence="1">Uncharacterized protein</fullName>
    </submittedName>
</protein>
<sequence length="423" mass="48669">MPGAQLDFVRSKAYSPALIAGRGYGKTYAFSAKAFAIAVENPDGRGVLTQPTFDLIRRNFMPVWGKLFGSLRDNIWEYRIVQQGVPSEIAFKNGFVYDLRPATNEMAERFRGATYCVAGMDELRNEDQLACYLALFGAVRAPDYPLQFFVTSTPEACRPWIRRIWTEHVDPISGKPLPSGDYPKFIAFMEDNWHLTDVQKERMWAMYGGRQSRWARQELLAEDVALEGAAFENFGVMHNRRPTDQVFQRTVYGIDFGATSPTAMYEMKLDLAGRVWITREFYMRDADDYDWITTANEWGRNPIFCDPSRSEKEMVELRRKYGVNLKRATVKRFDDRVRLWRNRLALRDGVPNVFIDFGACPNLVSELNNLAFDSPHVGEYSVDRWEKGCNDHAYDAGAYGLSAFDRPPPDYSYRPKVIETGWN</sequence>
<name>A0A0F9CXY1_9ZZZZ</name>
<gene>
    <name evidence="1" type="ORF">LCGC14_2346720</name>
</gene>
<comment type="caution">
    <text evidence="1">The sequence shown here is derived from an EMBL/GenBank/DDBJ whole genome shotgun (WGS) entry which is preliminary data.</text>
</comment>
<dbReference type="Gene3D" id="3.30.420.280">
    <property type="match status" value="1"/>
</dbReference>
<dbReference type="EMBL" id="LAZR01034075">
    <property type="protein sequence ID" value="KKL46321.1"/>
    <property type="molecule type" value="Genomic_DNA"/>
</dbReference>
<organism evidence="1">
    <name type="scientific">marine sediment metagenome</name>
    <dbReference type="NCBI Taxonomy" id="412755"/>
    <lineage>
        <taxon>unclassified sequences</taxon>
        <taxon>metagenomes</taxon>
        <taxon>ecological metagenomes</taxon>
    </lineage>
</organism>
<dbReference type="InterPro" id="IPR027417">
    <property type="entry name" value="P-loop_NTPase"/>
</dbReference>
<accession>A0A0F9CXY1</accession>
<dbReference type="Gene3D" id="3.40.50.300">
    <property type="entry name" value="P-loop containing nucleotide triphosphate hydrolases"/>
    <property type="match status" value="1"/>
</dbReference>
<dbReference type="AlphaFoldDB" id="A0A0F9CXY1"/>
<reference evidence="1" key="1">
    <citation type="journal article" date="2015" name="Nature">
        <title>Complex archaea that bridge the gap between prokaryotes and eukaryotes.</title>
        <authorList>
            <person name="Spang A."/>
            <person name="Saw J.H."/>
            <person name="Jorgensen S.L."/>
            <person name="Zaremba-Niedzwiedzka K."/>
            <person name="Martijn J."/>
            <person name="Lind A.E."/>
            <person name="van Eijk R."/>
            <person name="Schleper C."/>
            <person name="Guy L."/>
            <person name="Ettema T.J."/>
        </authorList>
    </citation>
    <scope>NUCLEOTIDE SEQUENCE</scope>
</reference>